<keyword evidence="10" id="KW-1185">Reference proteome</keyword>
<name>A0A0U5BK38_9BACL</name>
<dbReference type="Gene3D" id="3.30.450.20">
    <property type="entry name" value="PAS domain"/>
    <property type="match status" value="1"/>
</dbReference>
<keyword evidence="6" id="KW-0472">Membrane</keyword>
<dbReference type="SUPFAM" id="SSF103190">
    <property type="entry name" value="Sensory domain-like"/>
    <property type="match status" value="1"/>
</dbReference>
<evidence type="ECO:0000256" key="6">
    <source>
        <dbReference type="ARBA" id="ARBA00023136"/>
    </source>
</evidence>
<keyword evidence="7" id="KW-0807">Transducer</keyword>
<dbReference type="EMBL" id="AP017312">
    <property type="protein sequence ID" value="BAU28574.1"/>
    <property type="molecule type" value="Genomic_DNA"/>
</dbReference>
<keyword evidence="5" id="KW-1133">Transmembrane helix</keyword>
<dbReference type="PROSITE" id="PS50111">
    <property type="entry name" value="CHEMOTAXIS_TRANSDUC_2"/>
    <property type="match status" value="1"/>
</dbReference>
<dbReference type="GO" id="GO:0007165">
    <property type="term" value="P:signal transduction"/>
    <property type="evidence" value="ECO:0007669"/>
    <property type="project" value="UniProtKB-KW"/>
</dbReference>
<dbReference type="InterPro" id="IPR033479">
    <property type="entry name" value="dCache_1"/>
</dbReference>
<dbReference type="Gene3D" id="1.10.287.950">
    <property type="entry name" value="Methyl-accepting chemotaxis protein"/>
    <property type="match status" value="1"/>
</dbReference>
<dbReference type="SMART" id="SM00283">
    <property type="entry name" value="MA"/>
    <property type="match status" value="1"/>
</dbReference>
<dbReference type="Pfam" id="PF02743">
    <property type="entry name" value="dCache_1"/>
    <property type="match status" value="1"/>
</dbReference>
<dbReference type="CDD" id="cd12912">
    <property type="entry name" value="PDC2_MCP_like"/>
    <property type="match status" value="1"/>
</dbReference>
<dbReference type="AlphaFoldDB" id="A0A0U5BK38"/>
<keyword evidence="3" id="KW-0145">Chemotaxis</keyword>
<evidence type="ECO:0000256" key="7">
    <source>
        <dbReference type="ARBA" id="ARBA00023224"/>
    </source>
</evidence>
<evidence type="ECO:0000256" key="5">
    <source>
        <dbReference type="ARBA" id="ARBA00022989"/>
    </source>
</evidence>
<dbReference type="Pfam" id="PF00672">
    <property type="entry name" value="HAMP"/>
    <property type="match status" value="1"/>
</dbReference>
<dbReference type="GO" id="GO:0005886">
    <property type="term" value="C:plasma membrane"/>
    <property type="evidence" value="ECO:0007669"/>
    <property type="project" value="UniProtKB-SubCell"/>
</dbReference>
<gene>
    <name evidence="9" type="primary">mcpA_7</name>
    <name evidence="9" type="ORF">CB4_02749</name>
</gene>
<evidence type="ECO:0000256" key="3">
    <source>
        <dbReference type="ARBA" id="ARBA00022500"/>
    </source>
</evidence>
<evidence type="ECO:0000256" key="1">
    <source>
        <dbReference type="ARBA" id="ARBA00004651"/>
    </source>
</evidence>
<dbReference type="PANTHER" id="PTHR32089">
    <property type="entry name" value="METHYL-ACCEPTING CHEMOTAXIS PROTEIN MCPB"/>
    <property type="match status" value="1"/>
</dbReference>
<protein>
    <submittedName>
        <fullName evidence="9">Methyl-accepting chemotaxis protein McpA</fullName>
    </submittedName>
</protein>
<proteinExistence type="inferred from homology"/>
<dbReference type="RefSeq" id="WP_096466319.1">
    <property type="nucleotide sequence ID" value="NZ_AP017312.1"/>
</dbReference>
<dbReference type="Gene3D" id="6.10.340.10">
    <property type="match status" value="1"/>
</dbReference>
<dbReference type="SUPFAM" id="SSF58104">
    <property type="entry name" value="Methyl-accepting chemotaxis protein (MCP) signaling domain"/>
    <property type="match status" value="1"/>
</dbReference>
<dbReference type="InterPro" id="IPR004089">
    <property type="entry name" value="MCPsignal_dom"/>
</dbReference>
<sequence>MQSIRSKILGAIIPLFIIALLGTSWGSYTITSGLLEKNFQTISIELENRVVTSLDTWMEARKSDVRLYSTNSELITALKTGNIAAQRAYIAQQKDNWQRSMLGFFVADAKGNAWTTLNNQIVSIADRSYFPKVMAGETVISDPLVARGDGTTQIVLIVQPILDENKRVIGSIGGTVLLKDMFTLVGNSPLGENSMYYMLTADGTVITHPNKEYILKHNVTRDEKNADLKKILTEQALKQEKGNAKYTDEQGSHFVFFQRVKGSNWVFVSEVSEKAVTAITGQALHWTMLISLVALAAAIIITLVLVFRVTRPIAGLRQSVLSIAGNDLTKEVPVLSKDELGDLSVQVNHMRENLRTMIHEITRTSDSVTVASRDLYERSAESEAGLKDIGTTIEDIATGANEIATLISNVTHYMGDVAQNVESLVHDSQVMTESASKSANSAHSGRLLGEQAVERMDELQQTMKTSTDVIVQLGEDAQKIEEMVVLIREITEQTNLLALNAAIEAARAGEEGRGFSVVADEVRKLADQSNAAATRIADIVGETRQQIGKAIQVITVGNTIVDDSGKMMQHVNDSFSEIAHDVEHISTRSTNIMRSVSQLNEQNTRMTQELQHATAITEESAAASEEMNQIAGQQVNVAQGLVQMADDLALLSEELLKLAGKFKM</sequence>
<comment type="similarity">
    <text evidence="8">Belongs to the methyl-accepting chemotaxis (MCP) protein family.</text>
</comment>
<evidence type="ECO:0000256" key="8">
    <source>
        <dbReference type="ARBA" id="ARBA00029447"/>
    </source>
</evidence>
<dbReference type="PROSITE" id="PS50885">
    <property type="entry name" value="HAMP"/>
    <property type="match status" value="1"/>
</dbReference>
<keyword evidence="2" id="KW-1003">Cell membrane</keyword>
<keyword evidence="4" id="KW-0812">Transmembrane</keyword>
<comment type="subcellular location">
    <subcellularLocation>
        <location evidence="1">Cell membrane</location>
        <topology evidence="1">Multi-pass membrane protein</topology>
    </subcellularLocation>
</comment>
<dbReference type="Pfam" id="PF00015">
    <property type="entry name" value="MCPsignal"/>
    <property type="match status" value="1"/>
</dbReference>
<organism evidence="9 10">
    <name type="scientific">Aneurinibacillus soli</name>
    <dbReference type="NCBI Taxonomy" id="1500254"/>
    <lineage>
        <taxon>Bacteria</taxon>
        <taxon>Bacillati</taxon>
        <taxon>Bacillota</taxon>
        <taxon>Bacilli</taxon>
        <taxon>Bacillales</taxon>
        <taxon>Paenibacillaceae</taxon>
        <taxon>Aneurinibacillus group</taxon>
        <taxon>Aneurinibacillus</taxon>
    </lineage>
</organism>
<accession>A0A0U5BK38</accession>
<dbReference type="GO" id="GO:0006935">
    <property type="term" value="P:chemotaxis"/>
    <property type="evidence" value="ECO:0007669"/>
    <property type="project" value="UniProtKB-KW"/>
</dbReference>
<dbReference type="SMART" id="SM00304">
    <property type="entry name" value="HAMP"/>
    <property type="match status" value="1"/>
</dbReference>
<evidence type="ECO:0000313" key="10">
    <source>
        <dbReference type="Proteomes" id="UP000217696"/>
    </source>
</evidence>
<evidence type="ECO:0000256" key="2">
    <source>
        <dbReference type="ARBA" id="ARBA00022475"/>
    </source>
</evidence>
<dbReference type="KEGG" id="asoc:CB4_02749"/>
<dbReference type="InterPro" id="IPR003660">
    <property type="entry name" value="HAMP_dom"/>
</dbReference>
<dbReference type="CDD" id="cd06225">
    <property type="entry name" value="HAMP"/>
    <property type="match status" value="1"/>
</dbReference>
<dbReference type="InterPro" id="IPR029151">
    <property type="entry name" value="Sensor-like_sf"/>
</dbReference>
<dbReference type="PANTHER" id="PTHR32089:SF112">
    <property type="entry name" value="LYSOZYME-LIKE PROTEIN-RELATED"/>
    <property type="match status" value="1"/>
</dbReference>
<evidence type="ECO:0000313" key="9">
    <source>
        <dbReference type="EMBL" id="BAU28574.1"/>
    </source>
</evidence>
<dbReference type="OrthoDB" id="9760371at2"/>
<dbReference type="CDD" id="cd11386">
    <property type="entry name" value="MCP_signal"/>
    <property type="match status" value="1"/>
</dbReference>
<dbReference type="CDD" id="cd12914">
    <property type="entry name" value="PDC1_DGC_like"/>
    <property type="match status" value="1"/>
</dbReference>
<reference evidence="9 10" key="1">
    <citation type="submission" date="2015-12" db="EMBL/GenBank/DDBJ databases">
        <title>Genome sequence of Aneurinibacillus soli.</title>
        <authorList>
            <person name="Lee J.S."/>
            <person name="Lee K.C."/>
            <person name="Kim K.K."/>
            <person name="Lee B.W."/>
        </authorList>
    </citation>
    <scope>NUCLEOTIDE SEQUENCE [LARGE SCALE GENOMIC DNA]</scope>
    <source>
        <strain evidence="9 10">CB4</strain>
    </source>
</reference>
<evidence type="ECO:0000256" key="4">
    <source>
        <dbReference type="ARBA" id="ARBA00022692"/>
    </source>
</evidence>
<dbReference type="Proteomes" id="UP000217696">
    <property type="component" value="Chromosome"/>
</dbReference>